<dbReference type="PANTHER" id="PTHR43617:SF2">
    <property type="entry name" value="UPF0039 PROTEIN SLL0451"/>
    <property type="match status" value="1"/>
</dbReference>
<reference evidence="2 3" key="1">
    <citation type="submission" date="2013-09" db="EMBL/GenBank/DDBJ databases">
        <title>Complete genome sequence of Corynebacterium doosanense CAU 212(T) (=DSM 45436(T)), isolated from activated sludge.</title>
        <authorList>
            <person name="Schaffert L."/>
            <person name="Albersmeier A."/>
            <person name="Kalinowski J."/>
            <person name="Ruckert C."/>
        </authorList>
    </citation>
    <scope>NUCLEOTIDE SEQUENCE [LARGE SCALE GENOMIC DNA]</scope>
    <source>
        <strain evidence="2 3">CAU 212</strain>
    </source>
</reference>
<dbReference type="InterPro" id="IPR016181">
    <property type="entry name" value="Acyl_CoA_acyltransferase"/>
</dbReference>
<dbReference type="PROSITE" id="PS51186">
    <property type="entry name" value="GNAT"/>
    <property type="match status" value="1"/>
</dbReference>
<protein>
    <submittedName>
        <fullName evidence="2">GCN5 family acetyltransferase</fullName>
    </submittedName>
</protein>
<proteinExistence type="predicted"/>
<organism evidence="2 3">
    <name type="scientific">Corynebacterium doosanense CAU 212 = DSM 45436</name>
    <dbReference type="NCBI Taxonomy" id="558173"/>
    <lineage>
        <taxon>Bacteria</taxon>
        <taxon>Bacillati</taxon>
        <taxon>Actinomycetota</taxon>
        <taxon>Actinomycetes</taxon>
        <taxon>Mycobacteriales</taxon>
        <taxon>Corynebacteriaceae</taxon>
        <taxon>Corynebacterium</taxon>
    </lineage>
</organism>
<sequence length="167" mass="17878">MENVTIRRETDADIPAIEEIITTAFADVEHSDQSEAGIVRRLRDADALSVSLVAVVDGRIVGHVAVSPVTIEDGTGGWFGIGPIAVAPDVQGKGIGSLLMVWALAALDRGDAGGVVVLGEPAFYQRFGFVQTELLTYPGPPPEYFRARKITDTRFPSGEVRYHPAFG</sequence>
<dbReference type="PANTHER" id="PTHR43617">
    <property type="entry name" value="L-AMINO ACID N-ACETYLTRANSFERASE"/>
    <property type="match status" value="1"/>
</dbReference>
<feature type="domain" description="N-acetyltransferase" evidence="1">
    <location>
        <begin position="4"/>
        <end position="151"/>
    </location>
</feature>
<dbReference type="HOGENOM" id="CLU_081840_2_0_11"/>
<dbReference type="CDD" id="cd04301">
    <property type="entry name" value="NAT_SF"/>
    <property type="match status" value="1"/>
</dbReference>
<dbReference type="InterPro" id="IPR050276">
    <property type="entry name" value="MshD_Acetyltransferase"/>
</dbReference>
<dbReference type="GO" id="GO:0016747">
    <property type="term" value="F:acyltransferase activity, transferring groups other than amino-acyl groups"/>
    <property type="evidence" value="ECO:0007669"/>
    <property type="project" value="InterPro"/>
</dbReference>
<name>A0A097ICW0_9CORY</name>
<evidence type="ECO:0000313" key="3">
    <source>
        <dbReference type="Proteomes" id="UP000029914"/>
    </source>
</evidence>
<dbReference type="OrthoDB" id="9797178at2"/>
<evidence type="ECO:0000259" key="1">
    <source>
        <dbReference type="PROSITE" id="PS51186"/>
    </source>
</evidence>
<dbReference type="AlphaFoldDB" id="A0A097ICW0"/>
<dbReference type="EMBL" id="CP006764">
    <property type="protein sequence ID" value="AIT59975.1"/>
    <property type="molecule type" value="Genomic_DNA"/>
</dbReference>
<keyword evidence="2" id="KW-0808">Transferase</keyword>
<evidence type="ECO:0000313" key="2">
    <source>
        <dbReference type="EMBL" id="AIT59975.1"/>
    </source>
</evidence>
<dbReference type="Gene3D" id="3.40.630.30">
    <property type="match status" value="1"/>
</dbReference>
<dbReference type="InterPro" id="IPR000182">
    <property type="entry name" value="GNAT_dom"/>
</dbReference>
<dbReference type="eggNOG" id="COG3153">
    <property type="taxonomic scope" value="Bacteria"/>
</dbReference>
<accession>A0A097ICW0</accession>
<gene>
    <name evidence="2" type="ORF">CDOO_00560</name>
</gene>
<dbReference type="KEGG" id="cdo:CDOO_00560"/>
<dbReference type="Proteomes" id="UP000029914">
    <property type="component" value="Chromosome"/>
</dbReference>
<dbReference type="SUPFAM" id="SSF55729">
    <property type="entry name" value="Acyl-CoA N-acyltransferases (Nat)"/>
    <property type="match status" value="1"/>
</dbReference>
<keyword evidence="3" id="KW-1185">Reference proteome</keyword>
<dbReference type="STRING" id="558173.CDOO_00560"/>
<dbReference type="Pfam" id="PF13508">
    <property type="entry name" value="Acetyltransf_7"/>
    <property type="match status" value="1"/>
</dbReference>